<evidence type="ECO:0000313" key="1">
    <source>
        <dbReference type="EMBL" id="AAR87808.1"/>
    </source>
</evidence>
<sequence length="55" mass="6459">MHNEGILTVLNYIKSVNYTSRACSIENMQEMIILHFYINTVHFKNSPSKKNIQML</sequence>
<dbReference type="EMBL" id="AY512938">
    <property type="protein sequence ID" value="AAR87808.1"/>
    <property type="molecule type" value="mRNA"/>
</dbReference>
<proteinExistence type="evidence at transcript level"/>
<organism evidence="1">
    <name type="scientific">Mus musculus</name>
    <name type="common">Mouse</name>
    <dbReference type="NCBI Taxonomy" id="10090"/>
    <lineage>
        <taxon>Eukaryota</taxon>
        <taxon>Metazoa</taxon>
        <taxon>Chordata</taxon>
        <taxon>Craniata</taxon>
        <taxon>Vertebrata</taxon>
        <taxon>Euteleostomi</taxon>
        <taxon>Mammalia</taxon>
        <taxon>Eutheria</taxon>
        <taxon>Euarchontoglires</taxon>
        <taxon>Glires</taxon>
        <taxon>Rodentia</taxon>
        <taxon>Myomorpha</taxon>
        <taxon>Muroidea</taxon>
        <taxon>Muridae</taxon>
        <taxon>Murinae</taxon>
        <taxon>Mus</taxon>
        <taxon>Mus</taxon>
    </lineage>
</organism>
<dbReference type="AlphaFoldDB" id="Q6R5E5"/>
<name>Q6R5E5_MOUSE</name>
<reference evidence="1" key="1">
    <citation type="journal article" date="2003" name="PLoS Biol.">
        <title>Transcriptome analysis of mouse stem cells and early embryos.</title>
        <authorList>
            <person name="Sharov A.A."/>
            <person name="Piao Y."/>
            <person name="Matoba R."/>
            <person name="Dudekula D.B."/>
            <person name="Qian Y."/>
            <person name="VanBuren V."/>
            <person name="Falco G."/>
            <person name="Martin P.R."/>
            <person name="Stagg C.A."/>
            <person name="Bassey U.C."/>
            <person name="Wang Y."/>
            <person name="Carter M.G."/>
            <person name="Hamatani T."/>
            <person name="Aiba K."/>
            <person name="Akutsu H."/>
            <person name="Sharova L."/>
            <person name="Tanaka T.S."/>
            <person name="Kimber W.L."/>
            <person name="Yoshikawa T."/>
            <person name="Jaradat S.A."/>
            <person name="Pantano S."/>
            <person name="Nagaraja R."/>
            <person name="Boheler K.R."/>
            <person name="Taub D."/>
            <person name="Hodes R.J."/>
            <person name="Longo D.L."/>
            <person name="Schlessinger D."/>
            <person name="Keller J."/>
            <person name="Klotz E."/>
            <person name="Kelsoe G."/>
            <person name="Umezawa A."/>
            <person name="Vescovi A.L."/>
            <person name="Rossant J."/>
            <person name="Kunath T."/>
            <person name="Hogan B.L.M."/>
            <person name="Curci A."/>
            <person name="D'Urso M."/>
            <person name="Kelso J."/>
            <person name="Hide W."/>
            <person name="Ko M.S.H."/>
        </authorList>
    </citation>
    <scope>NUCLEOTIDE SEQUENCE</scope>
    <source>
        <strain evidence="1">C57BL/6</strain>
    </source>
</reference>
<accession>Q6R5E5</accession>
<protein>
    <submittedName>
        <fullName evidence="1">Uncharacterized protein</fullName>
    </submittedName>
</protein>